<evidence type="ECO:0000256" key="2">
    <source>
        <dbReference type="ARBA" id="ARBA00010617"/>
    </source>
</evidence>
<dbReference type="OrthoDB" id="1470350at2759"/>
<dbReference type="PANTHER" id="PTHR24287:SF1">
    <property type="entry name" value="P450, PUTATIVE (EUROFUNG)-RELATED"/>
    <property type="match status" value="1"/>
</dbReference>
<organism evidence="11 12">
    <name type="scientific">Hyaloscypha hepaticicola</name>
    <dbReference type="NCBI Taxonomy" id="2082293"/>
    <lineage>
        <taxon>Eukaryota</taxon>
        <taxon>Fungi</taxon>
        <taxon>Dikarya</taxon>
        <taxon>Ascomycota</taxon>
        <taxon>Pezizomycotina</taxon>
        <taxon>Leotiomycetes</taxon>
        <taxon>Helotiales</taxon>
        <taxon>Hyaloscyphaceae</taxon>
        <taxon>Hyaloscypha</taxon>
    </lineage>
</organism>
<keyword evidence="12" id="KW-1185">Reference proteome</keyword>
<proteinExistence type="inferred from homology"/>
<feature type="transmembrane region" description="Helical" evidence="10">
    <location>
        <begin position="7"/>
        <end position="25"/>
    </location>
</feature>
<comment type="cofactor">
    <cofactor evidence="1 8">
        <name>heme</name>
        <dbReference type="ChEBI" id="CHEBI:30413"/>
    </cofactor>
</comment>
<dbReference type="InterPro" id="IPR047146">
    <property type="entry name" value="Cyt_P450_E_CYP52_fungi"/>
</dbReference>
<evidence type="ECO:0000256" key="8">
    <source>
        <dbReference type="PIRSR" id="PIRSR602402-1"/>
    </source>
</evidence>
<evidence type="ECO:0000313" key="12">
    <source>
        <dbReference type="Proteomes" id="UP000235672"/>
    </source>
</evidence>
<evidence type="ECO:0000256" key="3">
    <source>
        <dbReference type="ARBA" id="ARBA00022617"/>
    </source>
</evidence>
<dbReference type="Pfam" id="PF00067">
    <property type="entry name" value="p450"/>
    <property type="match status" value="1"/>
</dbReference>
<dbReference type="PANTHER" id="PTHR24287">
    <property type="entry name" value="P450, PUTATIVE (EUROFUNG)-RELATED"/>
    <property type="match status" value="1"/>
</dbReference>
<dbReference type="Proteomes" id="UP000235672">
    <property type="component" value="Unassembled WGS sequence"/>
</dbReference>
<dbReference type="PRINTS" id="PR01239">
    <property type="entry name" value="EP450IICYP52"/>
</dbReference>
<gene>
    <name evidence="11" type="ORF">NA56DRAFT_651308</name>
</gene>
<dbReference type="InterPro" id="IPR017972">
    <property type="entry name" value="Cyt_P450_CS"/>
</dbReference>
<dbReference type="EMBL" id="KZ613525">
    <property type="protein sequence ID" value="PMD14093.1"/>
    <property type="molecule type" value="Genomic_DNA"/>
</dbReference>
<dbReference type="InterPro" id="IPR001128">
    <property type="entry name" value="Cyt_P450"/>
</dbReference>
<dbReference type="CDD" id="cd11063">
    <property type="entry name" value="CYP52"/>
    <property type="match status" value="1"/>
</dbReference>
<evidence type="ECO:0000256" key="9">
    <source>
        <dbReference type="RuleBase" id="RU000461"/>
    </source>
</evidence>
<dbReference type="GO" id="GO:0020037">
    <property type="term" value="F:heme binding"/>
    <property type="evidence" value="ECO:0007669"/>
    <property type="project" value="InterPro"/>
</dbReference>
<keyword evidence="5 9" id="KW-0560">Oxidoreductase</keyword>
<keyword evidence="6 8" id="KW-0408">Iron</keyword>
<sequence>MQLPFEIALVASVAYIIYLAVSQFITSRRNAANAQKLGCKEPPFQKNKYPLGIDNLLRAIAADKAKLFPVDTIKRTVDVGSITYKYTLLGSTNYFTADEKNIQTMLATKFSDWDLGPNRRGNFWPLLGNGIFTQDGSGWEHSRAMMRPQFARDQVSDLDLEERHVQNMMKALNVSLGSGNWTDCVDLQVLFFRLTLDSATEFLFGESVDSQLHLLPGHQSDKSVNGLHSSDFAAAFDQGQMALATRARFASRYWLVWPKGFKESCRICHEFIDHFVRLALSKELREKELEKGKFGRKEKYVFLEALAAETQDPIELRSQLLNILLAGRDTTASLLGWLFLCLSKDPKRYQKLRDTIIEQFGTYDHPTSITFEKIKSCQYLQHCNNEALRLYPVVPLNGRFANKDTVLPRGGGKDGKSPIFIPKNTAVDYSVHVMHHRKDIWGEDAEEFNPERFQGRRVGWEFLPFNGGPRICLGQQFAITEASYVTIRLLQRFDKMENLETDPVVRHNLTLTNCPSNGVKVRAHAA</sequence>
<dbReference type="InterPro" id="IPR002402">
    <property type="entry name" value="Cyt_P450_E_grp-II"/>
</dbReference>
<keyword evidence="10" id="KW-1133">Transmembrane helix</keyword>
<reference evidence="11 12" key="1">
    <citation type="submission" date="2016-05" db="EMBL/GenBank/DDBJ databases">
        <title>A degradative enzymes factory behind the ericoid mycorrhizal symbiosis.</title>
        <authorList>
            <consortium name="DOE Joint Genome Institute"/>
            <person name="Martino E."/>
            <person name="Morin E."/>
            <person name="Grelet G."/>
            <person name="Kuo A."/>
            <person name="Kohler A."/>
            <person name="Daghino S."/>
            <person name="Barry K."/>
            <person name="Choi C."/>
            <person name="Cichocki N."/>
            <person name="Clum A."/>
            <person name="Copeland A."/>
            <person name="Hainaut M."/>
            <person name="Haridas S."/>
            <person name="Labutti K."/>
            <person name="Lindquist E."/>
            <person name="Lipzen A."/>
            <person name="Khouja H.-R."/>
            <person name="Murat C."/>
            <person name="Ohm R."/>
            <person name="Olson A."/>
            <person name="Spatafora J."/>
            <person name="Veneault-Fourrey C."/>
            <person name="Henrissat B."/>
            <person name="Grigoriev I."/>
            <person name="Martin F."/>
            <person name="Perotto S."/>
        </authorList>
    </citation>
    <scope>NUCLEOTIDE SEQUENCE [LARGE SCALE GENOMIC DNA]</scope>
    <source>
        <strain evidence="11 12">UAMH 7357</strain>
    </source>
</reference>
<evidence type="ECO:0000256" key="1">
    <source>
        <dbReference type="ARBA" id="ARBA00001971"/>
    </source>
</evidence>
<dbReference type="GO" id="GO:0016712">
    <property type="term" value="F:oxidoreductase activity, acting on paired donors, with incorporation or reduction of molecular oxygen, reduced flavin or flavoprotein as one donor, and incorporation of one atom of oxygen"/>
    <property type="evidence" value="ECO:0007669"/>
    <property type="project" value="InterPro"/>
</dbReference>
<keyword evidence="4 8" id="KW-0479">Metal-binding</keyword>
<evidence type="ECO:0000313" key="11">
    <source>
        <dbReference type="EMBL" id="PMD14093.1"/>
    </source>
</evidence>
<dbReference type="Gene3D" id="1.10.630.10">
    <property type="entry name" value="Cytochrome P450"/>
    <property type="match status" value="1"/>
</dbReference>
<keyword evidence="3 8" id="KW-0349">Heme</keyword>
<evidence type="ECO:0000256" key="10">
    <source>
        <dbReference type="SAM" id="Phobius"/>
    </source>
</evidence>
<dbReference type="PROSITE" id="PS00086">
    <property type="entry name" value="CYTOCHROME_P450"/>
    <property type="match status" value="1"/>
</dbReference>
<dbReference type="InterPro" id="IPR002974">
    <property type="entry name" value="Cyt_P450_E_CYP52_ascomycetes"/>
</dbReference>
<name>A0A2J6PJ90_9HELO</name>
<evidence type="ECO:0000256" key="4">
    <source>
        <dbReference type="ARBA" id="ARBA00022723"/>
    </source>
</evidence>
<protein>
    <submittedName>
        <fullName evidence="11">Cytochrome P450 52A12</fullName>
    </submittedName>
</protein>
<feature type="binding site" description="axial binding residue" evidence="8">
    <location>
        <position position="472"/>
    </location>
    <ligand>
        <name>heme</name>
        <dbReference type="ChEBI" id="CHEBI:30413"/>
    </ligand>
    <ligandPart>
        <name>Fe</name>
        <dbReference type="ChEBI" id="CHEBI:18248"/>
    </ligandPart>
</feature>
<dbReference type="GO" id="GO:0005506">
    <property type="term" value="F:iron ion binding"/>
    <property type="evidence" value="ECO:0007669"/>
    <property type="project" value="InterPro"/>
</dbReference>
<comment type="similarity">
    <text evidence="2 9">Belongs to the cytochrome P450 family.</text>
</comment>
<dbReference type="PRINTS" id="PR00385">
    <property type="entry name" value="P450"/>
</dbReference>
<accession>A0A2J6PJ90</accession>
<dbReference type="STRING" id="1745343.A0A2J6PJ90"/>
<dbReference type="AlphaFoldDB" id="A0A2J6PJ90"/>
<dbReference type="SUPFAM" id="SSF48264">
    <property type="entry name" value="Cytochrome P450"/>
    <property type="match status" value="1"/>
</dbReference>
<evidence type="ECO:0000256" key="7">
    <source>
        <dbReference type="ARBA" id="ARBA00023033"/>
    </source>
</evidence>
<dbReference type="InterPro" id="IPR036396">
    <property type="entry name" value="Cyt_P450_sf"/>
</dbReference>
<evidence type="ECO:0000256" key="5">
    <source>
        <dbReference type="ARBA" id="ARBA00023002"/>
    </source>
</evidence>
<dbReference type="PRINTS" id="PR00464">
    <property type="entry name" value="EP450II"/>
</dbReference>
<keyword evidence="7 9" id="KW-0503">Monooxygenase</keyword>
<keyword evidence="10" id="KW-0472">Membrane</keyword>
<keyword evidence="10" id="KW-0812">Transmembrane</keyword>
<evidence type="ECO:0000256" key="6">
    <source>
        <dbReference type="ARBA" id="ARBA00023004"/>
    </source>
</evidence>